<comment type="caution">
    <text evidence="6">The sequence shown here is derived from an EMBL/GenBank/DDBJ whole genome shotgun (WGS) entry which is preliminary data.</text>
</comment>
<dbReference type="PANTHER" id="PTHR43667:SF2">
    <property type="entry name" value="FATTY ACID C-METHYL TRANSFERASE"/>
    <property type="match status" value="1"/>
</dbReference>
<gene>
    <name evidence="6" type="ORF">SCP_1002420</name>
</gene>
<evidence type="ECO:0000256" key="1">
    <source>
        <dbReference type="ARBA" id="ARBA00010815"/>
    </source>
</evidence>
<dbReference type="STRING" id="139825.A0A401GXP4"/>
<protein>
    <submittedName>
        <fullName evidence="6">Tuberculostearic acid methyltransferase UfaA1</fullName>
    </submittedName>
</protein>
<proteinExistence type="inferred from homology"/>
<dbReference type="AlphaFoldDB" id="A0A401GXP4"/>
<keyword evidence="7" id="KW-1185">Reference proteome</keyword>
<comment type="similarity">
    <text evidence="1">Belongs to the CFA/CMAS family.</text>
</comment>
<dbReference type="InParanoid" id="A0A401GXP4"/>
<evidence type="ECO:0000256" key="4">
    <source>
        <dbReference type="ARBA" id="ARBA00022691"/>
    </source>
</evidence>
<dbReference type="PIRSF" id="PIRSF003085">
    <property type="entry name" value="CMAS"/>
    <property type="match status" value="1"/>
</dbReference>
<dbReference type="CDD" id="cd02440">
    <property type="entry name" value="AdoMet_MTases"/>
    <property type="match status" value="1"/>
</dbReference>
<dbReference type="GO" id="GO:0008168">
    <property type="term" value="F:methyltransferase activity"/>
    <property type="evidence" value="ECO:0007669"/>
    <property type="project" value="UniProtKB-KW"/>
</dbReference>
<keyword evidence="4" id="KW-0949">S-adenosyl-L-methionine</keyword>
<dbReference type="Pfam" id="PF02353">
    <property type="entry name" value="CMAS"/>
    <property type="match status" value="1"/>
</dbReference>
<keyword evidence="5" id="KW-0443">Lipid metabolism</keyword>
<dbReference type="InterPro" id="IPR029063">
    <property type="entry name" value="SAM-dependent_MTases_sf"/>
</dbReference>
<dbReference type="Proteomes" id="UP000287166">
    <property type="component" value="Unassembled WGS sequence"/>
</dbReference>
<dbReference type="OrthoDB" id="8300214at2759"/>
<evidence type="ECO:0000256" key="2">
    <source>
        <dbReference type="ARBA" id="ARBA00022603"/>
    </source>
</evidence>
<accession>A0A401GXP4</accession>
<keyword evidence="2 6" id="KW-0489">Methyltransferase</keyword>
<evidence type="ECO:0000256" key="3">
    <source>
        <dbReference type="ARBA" id="ARBA00022679"/>
    </source>
</evidence>
<dbReference type="GeneID" id="38783913"/>
<evidence type="ECO:0000256" key="5">
    <source>
        <dbReference type="ARBA" id="ARBA00023098"/>
    </source>
</evidence>
<dbReference type="RefSeq" id="XP_027617909.1">
    <property type="nucleotide sequence ID" value="XM_027762108.1"/>
</dbReference>
<dbReference type="GO" id="GO:0032259">
    <property type="term" value="P:methylation"/>
    <property type="evidence" value="ECO:0007669"/>
    <property type="project" value="UniProtKB-KW"/>
</dbReference>
<evidence type="ECO:0000313" key="7">
    <source>
        <dbReference type="Proteomes" id="UP000287166"/>
    </source>
</evidence>
<keyword evidence="3 6" id="KW-0808">Transferase</keyword>
<organism evidence="6 7">
    <name type="scientific">Sparassis crispa</name>
    <dbReference type="NCBI Taxonomy" id="139825"/>
    <lineage>
        <taxon>Eukaryota</taxon>
        <taxon>Fungi</taxon>
        <taxon>Dikarya</taxon>
        <taxon>Basidiomycota</taxon>
        <taxon>Agaricomycotina</taxon>
        <taxon>Agaricomycetes</taxon>
        <taxon>Polyporales</taxon>
        <taxon>Sparassidaceae</taxon>
        <taxon>Sparassis</taxon>
    </lineage>
</organism>
<dbReference type="Gene3D" id="3.40.50.150">
    <property type="entry name" value="Vaccinia Virus protein VP39"/>
    <property type="match status" value="1"/>
</dbReference>
<dbReference type="InterPro" id="IPR050723">
    <property type="entry name" value="CFA/CMAS"/>
</dbReference>
<name>A0A401GXP4_9APHY</name>
<dbReference type="InterPro" id="IPR003333">
    <property type="entry name" value="CMAS"/>
</dbReference>
<dbReference type="SUPFAM" id="SSF53335">
    <property type="entry name" value="S-adenosyl-L-methionine-dependent methyltransferases"/>
    <property type="match status" value="1"/>
</dbReference>
<dbReference type="GO" id="GO:0008610">
    <property type="term" value="P:lipid biosynthetic process"/>
    <property type="evidence" value="ECO:0007669"/>
    <property type="project" value="InterPro"/>
</dbReference>
<sequence>MPLQFLARSYVIGILDEGLVHGQLHIEDSRGNFIFGSLLPNRDPVILVVKNDDMWARIVLSLDMGLSEAYINGDFDISSLKGLFDLWLDNRHTLSGLSTVFSNIIAFMSSIAIRALGRQNLVMALQNVAVAYDTSNEFFQCFLSEEMMYSCALFGDEEHGVRGDLTSEWNEDDLHKAQIRKIHHVLRKVRAAPGTRLLEIGTGWGGMAIEAARLGCTVDTVTLSVPQKSMAEEHAAAAGVSERVRVHLLDYRKLPAAFEGAFDCFVSCEMVEAVGLKEHPTFFKVIDWALKPDKGAAVITATAQPEFRYSEFQADDFARHYHWPNSFLPNATYFAVAAQESVEGRLVLDSVENHAQHYPRTLREWERRFERNFRDKVISSLVVQHPELVDPRNLEAFRRKWIYMFEYAAAGFARGYTALNFWAFARPEYVAEQCD</sequence>
<dbReference type="EMBL" id="BFAD01000010">
    <property type="protein sequence ID" value="GBE86996.1"/>
    <property type="molecule type" value="Genomic_DNA"/>
</dbReference>
<dbReference type="PANTHER" id="PTHR43667">
    <property type="entry name" value="CYCLOPROPANE-FATTY-ACYL-PHOSPHOLIPID SYNTHASE"/>
    <property type="match status" value="1"/>
</dbReference>
<reference evidence="6 7" key="1">
    <citation type="journal article" date="2018" name="Sci. Rep.">
        <title>Genome sequence of the cauliflower mushroom Sparassis crispa (Hanabiratake) and its association with beneficial usage.</title>
        <authorList>
            <person name="Kiyama R."/>
            <person name="Furutani Y."/>
            <person name="Kawaguchi K."/>
            <person name="Nakanishi T."/>
        </authorList>
    </citation>
    <scope>NUCLEOTIDE SEQUENCE [LARGE SCALE GENOMIC DNA]</scope>
</reference>
<evidence type="ECO:0000313" key="6">
    <source>
        <dbReference type="EMBL" id="GBE86996.1"/>
    </source>
</evidence>